<evidence type="ECO:0000313" key="3">
    <source>
        <dbReference type="EMBL" id="JAH33091.1"/>
    </source>
</evidence>
<evidence type="ECO:0000256" key="1">
    <source>
        <dbReference type="SAM" id="MobiDB-lite"/>
    </source>
</evidence>
<protein>
    <submittedName>
        <fullName evidence="3">Uncharacterized protein</fullName>
    </submittedName>
</protein>
<keyword evidence="2" id="KW-0472">Membrane</keyword>
<evidence type="ECO:0000256" key="2">
    <source>
        <dbReference type="SAM" id="Phobius"/>
    </source>
</evidence>
<reference evidence="3" key="1">
    <citation type="submission" date="2014-11" db="EMBL/GenBank/DDBJ databases">
        <authorList>
            <person name="Amaro Gonzalez C."/>
        </authorList>
    </citation>
    <scope>NUCLEOTIDE SEQUENCE</scope>
</reference>
<dbReference type="AlphaFoldDB" id="A0A0E9RV91"/>
<proteinExistence type="predicted"/>
<dbReference type="EMBL" id="GBXM01075486">
    <property type="protein sequence ID" value="JAH33091.1"/>
    <property type="molecule type" value="Transcribed_RNA"/>
</dbReference>
<accession>A0A0E9RV91</accession>
<organism evidence="3">
    <name type="scientific">Anguilla anguilla</name>
    <name type="common">European freshwater eel</name>
    <name type="synonym">Muraena anguilla</name>
    <dbReference type="NCBI Taxonomy" id="7936"/>
    <lineage>
        <taxon>Eukaryota</taxon>
        <taxon>Metazoa</taxon>
        <taxon>Chordata</taxon>
        <taxon>Craniata</taxon>
        <taxon>Vertebrata</taxon>
        <taxon>Euteleostomi</taxon>
        <taxon>Actinopterygii</taxon>
        <taxon>Neopterygii</taxon>
        <taxon>Teleostei</taxon>
        <taxon>Anguilliformes</taxon>
        <taxon>Anguillidae</taxon>
        <taxon>Anguilla</taxon>
    </lineage>
</organism>
<reference evidence="3" key="2">
    <citation type="journal article" date="2015" name="Fish Shellfish Immunol.">
        <title>Early steps in the European eel (Anguilla anguilla)-Vibrio vulnificus interaction in the gills: Role of the RtxA13 toxin.</title>
        <authorList>
            <person name="Callol A."/>
            <person name="Pajuelo D."/>
            <person name="Ebbesson L."/>
            <person name="Teles M."/>
            <person name="MacKenzie S."/>
            <person name="Amaro C."/>
        </authorList>
    </citation>
    <scope>NUCLEOTIDE SEQUENCE</scope>
</reference>
<keyword evidence="2" id="KW-0812">Transmembrane</keyword>
<keyword evidence="2" id="KW-1133">Transmembrane helix</keyword>
<feature type="region of interest" description="Disordered" evidence="1">
    <location>
        <begin position="57"/>
        <end position="80"/>
    </location>
</feature>
<sequence>MQLPMWAVSNWSCIFFSKRMTNLSLEYLDILIFLYWFQKRTTSRFSYSLALGIPGHPAPPVSSESIPGMGSTRGGNSIPSSIRWPHAVIV</sequence>
<feature type="transmembrane region" description="Helical" evidence="2">
    <location>
        <begin position="20"/>
        <end position="37"/>
    </location>
</feature>
<name>A0A0E9RV91_ANGAN</name>